<dbReference type="PANTHER" id="PTHR46043:SF5">
    <property type="entry name" value="ARM REPEAT SUPERFAMILY PROTEIN"/>
    <property type="match status" value="1"/>
</dbReference>
<dbReference type="Proteomes" id="UP000283530">
    <property type="component" value="Unassembled WGS sequence"/>
</dbReference>
<sequence length="576" mass="63568">MTEGKTLQEEQNSPNLRTEEFSLRRSIEFISSLISLSYSIRVFPTKWLSIRTKLEQLNSGLIAAENCSFDDNSVFSDLVQSIQSTATECHDLARCCVDLTYSGKLLMQSDLDVVSSKFDLQLKDLKRIYTTGIITFAYAIVVSRPGIGASYSDLKFYVRDLYTQMKVGDLKMKKGALISLCEVLQDDDRYVKIIAELGELVGLLVGFLEYEEACIQEKSAEAISTIAGFDSCKGELVGAGVIASLICVLEKGSNVGKESAAKALQKLTENLDNVWSVSAHGGVTVLLKICKDGDFSGELIGSACRVLRNLAGVDEIKRFMVEEGVISVFMKLMRSKDKIIQIGSIEFLQTMAYLDEPIQQKFSREGGTQSLIHFLDPASGSSLKTQAIALRAIDTLCLSSMDSLDIFMGTQFLNWVVSLMHNGDAIVQELAVKTAFHLCGISEETKKAMGDAGFIPVFISLLDSRSSEIREIAAAALSNLVSVRRNRKKFIQEDSNIICILQLLDLEKGKSGINKFLLPMLLSLTDSNTGRRKIVNSGSLKHLKKLAEAEVTEAKRIMKRLSENRLLSMLNGIWNS</sequence>
<comment type="caution">
    <text evidence="3">The sequence shown here is derived from an EMBL/GenBank/DDBJ whole genome shotgun (WGS) entry which is preliminary data.</text>
</comment>
<dbReference type="PANTHER" id="PTHR46043">
    <property type="entry name" value="ARM REPEAT SUPERFAMILY PROTEIN"/>
    <property type="match status" value="1"/>
</dbReference>
<dbReference type="InterPro" id="IPR000225">
    <property type="entry name" value="Armadillo"/>
</dbReference>
<dbReference type="InterPro" id="IPR054296">
    <property type="entry name" value="DUF7032"/>
</dbReference>
<proteinExistence type="predicted"/>
<dbReference type="EMBL" id="QPKB01000008">
    <property type="protein sequence ID" value="RWR90887.1"/>
    <property type="molecule type" value="Genomic_DNA"/>
</dbReference>
<dbReference type="PROSITE" id="PS50176">
    <property type="entry name" value="ARM_REPEAT"/>
    <property type="match status" value="2"/>
</dbReference>
<dbReference type="SMART" id="SM00185">
    <property type="entry name" value="ARM"/>
    <property type="match status" value="5"/>
</dbReference>
<name>A0A443PJE6_9MAGN</name>
<feature type="repeat" description="ARM" evidence="1">
    <location>
        <begin position="281"/>
        <end position="325"/>
    </location>
</feature>
<dbReference type="Gene3D" id="1.25.10.10">
    <property type="entry name" value="Leucine-rich Repeat Variant"/>
    <property type="match status" value="1"/>
</dbReference>
<feature type="domain" description="DUF7032" evidence="2">
    <location>
        <begin position="25"/>
        <end position="133"/>
    </location>
</feature>
<dbReference type="InterPro" id="IPR016024">
    <property type="entry name" value="ARM-type_fold"/>
</dbReference>
<keyword evidence="4" id="KW-1185">Reference proteome</keyword>
<dbReference type="Pfam" id="PF00514">
    <property type="entry name" value="Arm"/>
    <property type="match status" value="1"/>
</dbReference>
<dbReference type="AlphaFoldDB" id="A0A443PJE6"/>
<dbReference type="Pfam" id="PF23005">
    <property type="entry name" value="DUF7032"/>
    <property type="match status" value="1"/>
</dbReference>
<protein>
    <submittedName>
        <fullName evidence="3">Vacuolar protein 8</fullName>
    </submittedName>
</protein>
<gene>
    <name evidence="3" type="ORF">CKAN_02001500</name>
</gene>
<evidence type="ECO:0000313" key="3">
    <source>
        <dbReference type="EMBL" id="RWR90887.1"/>
    </source>
</evidence>
<evidence type="ECO:0000256" key="1">
    <source>
        <dbReference type="PROSITE-ProRule" id="PRU00259"/>
    </source>
</evidence>
<dbReference type="OrthoDB" id="7537227at2759"/>
<reference evidence="3 4" key="1">
    <citation type="journal article" date="2019" name="Nat. Plants">
        <title>Stout camphor tree genome fills gaps in understanding of flowering plant genome evolution.</title>
        <authorList>
            <person name="Chaw S.M."/>
            <person name="Liu Y.C."/>
            <person name="Wu Y.W."/>
            <person name="Wang H.Y."/>
            <person name="Lin C.I."/>
            <person name="Wu C.S."/>
            <person name="Ke H.M."/>
            <person name="Chang L.Y."/>
            <person name="Hsu C.Y."/>
            <person name="Yang H.T."/>
            <person name="Sudianto E."/>
            <person name="Hsu M.H."/>
            <person name="Wu K.P."/>
            <person name="Wang L.N."/>
            <person name="Leebens-Mack J.H."/>
            <person name="Tsai I.J."/>
        </authorList>
    </citation>
    <scope>NUCLEOTIDE SEQUENCE [LARGE SCALE GENOMIC DNA]</scope>
    <source>
        <strain evidence="4">cv. Chaw 1501</strain>
        <tissue evidence="3">Young leaves</tissue>
    </source>
</reference>
<evidence type="ECO:0000313" key="4">
    <source>
        <dbReference type="Proteomes" id="UP000283530"/>
    </source>
</evidence>
<dbReference type="InterPro" id="IPR011989">
    <property type="entry name" value="ARM-like"/>
</dbReference>
<organism evidence="3 4">
    <name type="scientific">Cinnamomum micranthum f. kanehirae</name>
    <dbReference type="NCBI Taxonomy" id="337451"/>
    <lineage>
        <taxon>Eukaryota</taxon>
        <taxon>Viridiplantae</taxon>
        <taxon>Streptophyta</taxon>
        <taxon>Embryophyta</taxon>
        <taxon>Tracheophyta</taxon>
        <taxon>Spermatophyta</taxon>
        <taxon>Magnoliopsida</taxon>
        <taxon>Magnoliidae</taxon>
        <taxon>Laurales</taxon>
        <taxon>Lauraceae</taxon>
        <taxon>Cinnamomum</taxon>
    </lineage>
</organism>
<evidence type="ECO:0000259" key="2">
    <source>
        <dbReference type="Pfam" id="PF23005"/>
    </source>
</evidence>
<feature type="repeat" description="ARM" evidence="1">
    <location>
        <begin position="453"/>
        <end position="495"/>
    </location>
</feature>
<accession>A0A443PJE6</accession>
<dbReference type="SUPFAM" id="SSF48371">
    <property type="entry name" value="ARM repeat"/>
    <property type="match status" value="1"/>
</dbReference>